<accession>A0A162FS04</accession>
<keyword evidence="3" id="KW-1185">Reference proteome</keyword>
<comment type="caution">
    <text evidence="2">The sequence shown here is derived from an EMBL/GenBank/DDBJ whole genome shotgun (WGS) entry which is preliminary data.</text>
</comment>
<proteinExistence type="predicted"/>
<reference evidence="3" key="1">
    <citation type="submission" date="2016-04" db="EMBL/GenBank/DDBJ databases">
        <authorList>
            <person name="Strapagiel D."/>
            <person name="Borowka P."/>
            <person name="Marciniak B."/>
            <person name="Bakula Z."/>
            <person name="Van Ingen J."/>
            <person name="Safianowska A."/>
            <person name="Dziadek J."/>
            <person name="Jagielski T."/>
        </authorList>
    </citation>
    <scope>NUCLEOTIDE SEQUENCE [LARGE SCALE GENOMIC DNA]</scope>
    <source>
        <strain evidence="3">1010001458</strain>
    </source>
</reference>
<evidence type="ECO:0000259" key="1">
    <source>
        <dbReference type="Pfam" id="PF22548"/>
    </source>
</evidence>
<dbReference type="InterPro" id="IPR054347">
    <property type="entry name" value="TOTE_primase"/>
</dbReference>
<dbReference type="Pfam" id="PF22548">
    <property type="entry name" value="AEP-TOTE"/>
    <property type="match status" value="1"/>
</dbReference>
<gene>
    <name evidence="2" type="ORF">A4G28_26935</name>
</gene>
<dbReference type="Proteomes" id="UP000077342">
    <property type="component" value="Unassembled WGS sequence"/>
</dbReference>
<sequence length="71" mass="7903">MPAIKGYWRKGMNRADAPHLPLTPDTVDAHLRGEVHIGLYPLADDDACWWVAANFDKEAAMLDARGFPPKT</sequence>
<name>A0A162FS04_9MYCO</name>
<dbReference type="EMBL" id="LWCI01000014">
    <property type="protein sequence ID" value="KZS67826.1"/>
    <property type="molecule type" value="Genomic_DNA"/>
</dbReference>
<evidence type="ECO:0000313" key="2">
    <source>
        <dbReference type="EMBL" id="KZS67826.1"/>
    </source>
</evidence>
<protein>
    <recommendedName>
        <fullName evidence="1">TOTE conflict system primase domain-containing protein</fullName>
    </recommendedName>
</protein>
<feature type="domain" description="TOTE conflict system primase" evidence="1">
    <location>
        <begin position="15"/>
        <end position="65"/>
    </location>
</feature>
<dbReference type="AlphaFoldDB" id="A0A162FS04"/>
<evidence type="ECO:0000313" key="3">
    <source>
        <dbReference type="Proteomes" id="UP000077342"/>
    </source>
</evidence>
<organism evidence="2 3">
    <name type="scientific">Mycobacterium ostraviense</name>
    <dbReference type="NCBI Taxonomy" id="2738409"/>
    <lineage>
        <taxon>Bacteria</taxon>
        <taxon>Bacillati</taxon>
        <taxon>Actinomycetota</taxon>
        <taxon>Actinomycetes</taxon>
        <taxon>Mycobacteriales</taxon>
        <taxon>Mycobacteriaceae</taxon>
        <taxon>Mycobacterium</taxon>
    </lineage>
</organism>